<dbReference type="GO" id="GO:2000406">
    <property type="term" value="P:positive regulation of T cell migration"/>
    <property type="evidence" value="ECO:0007669"/>
    <property type="project" value="TreeGrafter"/>
</dbReference>
<dbReference type="Pfam" id="PF00020">
    <property type="entry name" value="TNFR_c6"/>
    <property type="match status" value="1"/>
</dbReference>
<dbReference type="GO" id="GO:0050829">
    <property type="term" value="P:defense response to Gram-negative bacterium"/>
    <property type="evidence" value="ECO:0007669"/>
    <property type="project" value="TreeGrafter"/>
</dbReference>
<dbReference type="GO" id="GO:0046642">
    <property type="term" value="P:negative regulation of alpha-beta T cell proliferation"/>
    <property type="evidence" value="ECO:0007669"/>
    <property type="project" value="TreeGrafter"/>
</dbReference>
<comment type="caution">
    <text evidence="1">Lacks conserved residue(s) required for the propagation of feature annotation.</text>
</comment>
<dbReference type="EMBL" id="KE162469">
    <property type="protein sequence ID" value="EPQ08383.1"/>
    <property type="molecule type" value="Genomic_DNA"/>
</dbReference>
<dbReference type="SMART" id="SM00208">
    <property type="entry name" value="TNFR"/>
    <property type="match status" value="3"/>
</dbReference>
<keyword evidence="5" id="KW-0675">Receptor</keyword>
<evidence type="ECO:0000313" key="6">
    <source>
        <dbReference type="Proteomes" id="UP000052978"/>
    </source>
</evidence>
<feature type="disulfide bond" evidence="1">
    <location>
        <begin position="40"/>
        <end position="55"/>
    </location>
</feature>
<dbReference type="PANTHER" id="PTHR46838:SF1">
    <property type="entry name" value="TUMOR NECROSIS FACTOR RECEPTOR SUPERFAMILY MEMBER 14"/>
    <property type="match status" value="1"/>
</dbReference>
<dbReference type="SUPFAM" id="SSF57586">
    <property type="entry name" value="TNF receptor-like"/>
    <property type="match status" value="2"/>
</dbReference>
<evidence type="ECO:0000256" key="1">
    <source>
        <dbReference type="PROSITE-ProRule" id="PRU00206"/>
    </source>
</evidence>
<keyword evidence="1" id="KW-1015">Disulfide bond</keyword>
<dbReference type="AlphaFoldDB" id="S7PD68"/>
<dbReference type="CDD" id="cd10582">
    <property type="entry name" value="TNFRSF14"/>
    <property type="match status" value="1"/>
</dbReference>
<feature type="repeat" description="TNFR-Cys" evidence="1">
    <location>
        <begin position="39"/>
        <end position="89"/>
    </location>
</feature>
<dbReference type="PANTHER" id="PTHR46838">
    <property type="entry name" value="TUMOR NECROSIS FACTOR RECEPTOR SUPERFAMILY MEMBER 14"/>
    <property type="match status" value="1"/>
</dbReference>
<evidence type="ECO:0000259" key="4">
    <source>
        <dbReference type="PROSITE" id="PS50050"/>
    </source>
</evidence>
<name>S7PD68_MYOBR</name>
<reference evidence="5 6" key="1">
    <citation type="journal article" date="2013" name="Nat. Commun.">
        <title>Genome analysis reveals insights into physiology and longevity of the Brandt's bat Myotis brandtii.</title>
        <authorList>
            <person name="Seim I."/>
            <person name="Fang X."/>
            <person name="Xiong Z."/>
            <person name="Lobanov A.V."/>
            <person name="Huang Z."/>
            <person name="Ma S."/>
            <person name="Feng Y."/>
            <person name="Turanov A.A."/>
            <person name="Zhu Y."/>
            <person name="Lenz T.L."/>
            <person name="Gerashchenko M.V."/>
            <person name="Fan D."/>
            <person name="Hee Yim S."/>
            <person name="Yao X."/>
            <person name="Jordan D."/>
            <person name="Xiong Y."/>
            <person name="Ma Y."/>
            <person name="Lyapunov A.N."/>
            <person name="Chen G."/>
            <person name="Kulakova O.I."/>
            <person name="Sun Y."/>
            <person name="Lee S.G."/>
            <person name="Bronson R.T."/>
            <person name="Moskalev A.A."/>
            <person name="Sunyaev S.R."/>
            <person name="Zhang G."/>
            <person name="Krogh A."/>
            <person name="Wang J."/>
            <person name="Gladyshev V.N."/>
        </authorList>
    </citation>
    <scope>NUCLEOTIDE SEQUENCE [LARGE SCALE GENOMIC DNA]</scope>
</reference>
<dbReference type="GO" id="GO:0002720">
    <property type="term" value="P:positive regulation of cytokine production involved in immune response"/>
    <property type="evidence" value="ECO:0007669"/>
    <property type="project" value="TreeGrafter"/>
</dbReference>
<dbReference type="Gene3D" id="2.10.50.10">
    <property type="entry name" value="Tumor Necrosis Factor Receptor, subunit A, domain 2"/>
    <property type="match status" value="2"/>
</dbReference>
<dbReference type="FunFam" id="2.10.50.10:FF:000007">
    <property type="entry name" value="TNF receptor superfamily member 14"/>
    <property type="match status" value="1"/>
</dbReference>
<sequence length="194" mass="20735">MPSCKEEEFPTGAMCCPKCRPGYRVQEACGELRTTVCEPCTRGTYTAHLNGLPECLPCRVCDPGTEWQDTLCEDCQPGTFSAGGTQAACTPWTRCSGPFARGDACGTSSSDVTCSSWGPLSICVIISFISLVIFIAVISVSAVLRAIRDRRSRSLQEPLVPSGLRSQLSHPRHLSGSVPQIERRSGVPGVGLPV</sequence>
<dbReference type="InterPro" id="IPR022332">
    <property type="entry name" value="TNFR_14"/>
</dbReference>
<dbReference type="Proteomes" id="UP000052978">
    <property type="component" value="Unassembled WGS sequence"/>
</dbReference>
<keyword evidence="6" id="KW-1185">Reference proteome</keyword>
<accession>S7PD68</accession>
<dbReference type="PRINTS" id="PR01965">
    <property type="entry name" value="TNFACTORR14"/>
</dbReference>
<keyword evidence="3" id="KW-0472">Membrane</keyword>
<dbReference type="InterPro" id="IPR034031">
    <property type="entry name" value="TNFRSF14/UL144_N"/>
</dbReference>
<dbReference type="InterPro" id="IPR001368">
    <property type="entry name" value="TNFR/NGFR_Cys_rich_reg"/>
</dbReference>
<protein>
    <submittedName>
        <fullName evidence="5">Tumor necrosis factor receptor superfamily member 14</fullName>
    </submittedName>
</protein>
<evidence type="ECO:0000256" key="3">
    <source>
        <dbReference type="SAM" id="Phobius"/>
    </source>
</evidence>
<organism evidence="5 6">
    <name type="scientific">Myotis brandtii</name>
    <name type="common">Brandt's bat</name>
    <dbReference type="NCBI Taxonomy" id="109478"/>
    <lineage>
        <taxon>Eukaryota</taxon>
        <taxon>Metazoa</taxon>
        <taxon>Chordata</taxon>
        <taxon>Craniata</taxon>
        <taxon>Vertebrata</taxon>
        <taxon>Euteleostomi</taxon>
        <taxon>Mammalia</taxon>
        <taxon>Eutheria</taxon>
        <taxon>Laurasiatheria</taxon>
        <taxon>Chiroptera</taxon>
        <taxon>Yangochiroptera</taxon>
        <taxon>Vespertilionidae</taxon>
        <taxon>Myotis</taxon>
    </lineage>
</organism>
<feature type="transmembrane region" description="Helical" evidence="3">
    <location>
        <begin position="117"/>
        <end position="144"/>
    </location>
</feature>
<feature type="domain" description="TNFR-Cys" evidence="4">
    <location>
        <begin position="39"/>
        <end position="89"/>
    </location>
</feature>
<keyword evidence="3" id="KW-1133">Transmembrane helix</keyword>
<proteinExistence type="predicted"/>
<keyword evidence="3" id="KW-0812">Transmembrane</keyword>
<dbReference type="GO" id="GO:0050830">
    <property type="term" value="P:defense response to Gram-positive bacterium"/>
    <property type="evidence" value="ECO:0007669"/>
    <property type="project" value="TreeGrafter"/>
</dbReference>
<feature type="region of interest" description="Disordered" evidence="2">
    <location>
        <begin position="162"/>
        <end position="194"/>
    </location>
</feature>
<gene>
    <name evidence="5" type="ORF">D623_10000577</name>
</gene>
<dbReference type="PROSITE" id="PS50050">
    <property type="entry name" value="TNFR_NGFR_2"/>
    <property type="match status" value="1"/>
</dbReference>
<evidence type="ECO:0000256" key="2">
    <source>
        <dbReference type="SAM" id="MobiDB-lite"/>
    </source>
</evidence>
<dbReference type="GO" id="GO:0009897">
    <property type="term" value="C:external side of plasma membrane"/>
    <property type="evidence" value="ECO:0007669"/>
    <property type="project" value="TreeGrafter"/>
</dbReference>
<evidence type="ECO:0000313" key="5">
    <source>
        <dbReference type="EMBL" id="EPQ08383.1"/>
    </source>
</evidence>